<dbReference type="Proteomes" id="UP000075230">
    <property type="component" value="Unassembled WGS sequence"/>
</dbReference>
<reference evidence="2 3" key="1">
    <citation type="journal article" date="2016" name="DNA Res.">
        <title>Genome sequence of Aspergillus luchuensis NBRC 4314.</title>
        <authorList>
            <person name="Yamada O."/>
            <person name="Machida M."/>
            <person name="Hosoyama A."/>
            <person name="Goto M."/>
            <person name="Takahashi T."/>
            <person name="Futagami T."/>
            <person name="Yamagata Y."/>
            <person name="Takeuchi M."/>
            <person name="Kobayashi T."/>
            <person name="Koike H."/>
            <person name="Abe K."/>
            <person name="Asai K."/>
            <person name="Arita M."/>
            <person name="Fujita N."/>
            <person name="Fukuda K."/>
            <person name="Higa K."/>
            <person name="Horikawa H."/>
            <person name="Ishikawa T."/>
            <person name="Jinno K."/>
            <person name="Kato Y."/>
            <person name="Kirimura K."/>
            <person name="Mizutani O."/>
            <person name="Nakasone K."/>
            <person name="Sano M."/>
            <person name="Shiraishi Y."/>
            <person name="Tsukahara M."/>
            <person name="Gomi K."/>
        </authorList>
    </citation>
    <scope>NUCLEOTIDE SEQUENCE [LARGE SCALE GENOMIC DNA]</scope>
    <source>
        <strain evidence="2 3">RIB 2604</strain>
    </source>
</reference>
<comment type="caution">
    <text evidence="2">The sequence shown here is derived from an EMBL/GenBank/DDBJ whole genome shotgun (WGS) entry which is preliminary data.</text>
</comment>
<name>A0A146FD79_ASPKA</name>
<evidence type="ECO:0000313" key="2">
    <source>
        <dbReference type="EMBL" id="GAT23602.1"/>
    </source>
</evidence>
<accession>A0A146FD79</accession>
<feature type="region of interest" description="Disordered" evidence="1">
    <location>
        <begin position="1"/>
        <end position="40"/>
    </location>
</feature>
<feature type="compositionally biased region" description="Acidic residues" evidence="1">
    <location>
        <begin position="26"/>
        <end position="40"/>
    </location>
</feature>
<feature type="compositionally biased region" description="Basic and acidic residues" evidence="1">
    <location>
        <begin position="8"/>
        <end position="18"/>
    </location>
</feature>
<protein>
    <submittedName>
        <fullName evidence="2">Cell cycle control protein</fullName>
    </submittedName>
</protein>
<gene>
    <name evidence="2" type="ORF">RIB2604_01707410</name>
</gene>
<organism evidence="2 3">
    <name type="scientific">Aspergillus kawachii</name>
    <name type="common">White koji mold</name>
    <name type="synonym">Aspergillus awamori var. kawachi</name>
    <dbReference type="NCBI Taxonomy" id="1069201"/>
    <lineage>
        <taxon>Eukaryota</taxon>
        <taxon>Fungi</taxon>
        <taxon>Dikarya</taxon>
        <taxon>Ascomycota</taxon>
        <taxon>Pezizomycotina</taxon>
        <taxon>Eurotiomycetes</taxon>
        <taxon>Eurotiomycetidae</taxon>
        <taxon>Eurotiales</taxon>
        <taxon>Aspergillaceae</taxon>
        <taxon>Aspergillus</taxon>
        <taxon>Aspergillus subgen. Circumdati</taxon>
    </lineage>
</organism>
<sequence length="40" mass="4848">MEVYGRTQRKDHEEERMHVNLITALDEVEEKEEEEEDDEG</sequence>
<evidence type="ECO:0000256" key="1">
    <source>
        <dbReference type="SAM" id="MobiDB-lite"/>
    </source>
</evidence>
<reference evidence="3" key="2">
    <citation type="submission" date="2016-02" db="EMBL/GenBank/DDBJ databases">
        <title>Genome sequencing of Aspergillus luchuensis NBRC 4314.</title>
        <authorList>
            <person name="Yamada O."/>
        </authorList>
    </citation>
    <scope>NUCLEOTIDE SEQUENCE [LARGE SCALE GENOMIC DNA]</scope>
    <source>
        <strain evidence="3">RIB 2604</strain>
    </source>
</reference>
<dbReference type="AlphaFoldDB" id="A0A146FD79"/>
<proteinExistence type="predicted"/>
<evidence type="ECO:0000313" key="3">
    <source>
        <dbReference type="Proteomes" id="UP000075230"/>
    </source>
</evidence>
<dbReference type="EMBL" id="BCWF01000017">
    <property type="protein sequence ID" value="GAT23602.1"/>
    <property type="molecule type" value="Genomic_DNA"/>
</dbReference>